<protein>
    <submittedName>
        <fullName evidence="2">Sporulation protein YqfC</fullName>
    </submittedName>
    <submittedName>
        <fullName evidence="1">YabP family protein</fullName>
    </submittedName>
</protein>
<keyword evidence="3" id="KW-1185">Reference proteome</keyword>
<dbReference type="EMBL" id="CP025197">
    <property type="protein sequence ID" value="AUG57419.1"/>
    <property type="molecule type" value="Genomic_DNA"/>
</dbReference>
<dbReference type="Pfam" id="PF07873">
    <property type="entry name" value="YabP"/>
    <property type="match status" value="1"/>
</dbReference>
<name>A0A2K9E207_9FIRM</name>
<evidence type="ECO:0000313" key="1">
    <source>
        <dbReference type="EMBL" id="AUG57419.1"/>
    </source>
</evidence>
<dbReference type="AlphaFoldDB" id="A0A2K9E207"/>
<dbReference type="EMBL" id="NEMB01000003">
    <property type="protein sequence ID" value="PQQ67346.1"/>
    <property type="molecule type" value="Genomic_DNA"/>
</dbReference>
<reference evidence="1 3" key="1">
    <citation type="submission" date="2017-12" db="EMBL/GenBank/DDBJ databases">
        <title>Complete genome sequence of Herbivorax saccincola GGR1, a novel Cellulosome-producing hydrolytic bacterium in a thermophilic biogas plant, established by Illumina and Nanopore MinION sequencing.</title>
        <authorList>
            <person name="Pechtl A."/>
            <person name="Ruckert C."/>
            <person name="Koeck D.E."/>
            <person name="Maus I."/>
            <person name="Winkler A."/>
            <person name="Kalinowski J."/>
            <person name="Puhler A."/>
            <person name="Schwarz W.W."/>
            <person name="Zverlov V.V."/>
            <person name="Schluter A."/>
            <person name="Liebl W."/>
        </authorList>
    </citation>
    <scope>NUCLEOTIDE SEQUENCE [LARGE SCALE GENOMIC DNA]</scope>
    <source>
        <strain evidence="1">GGR1</strain>
        <strain evidence="3">SR1</strain>
    </source>
</reference>
<reference evidence="2 4" key="2">
    <citation type="journal article" date="2018" name="Syst. Appl. Microbiol.">
        <title>Characterization and high-quality draft genome sequence of Herbivorax saccincola A7, an anaerobic, alkaliphilic, thermophilic, cellulolytic, and xylanolytic bacterium.</title>
        <authorList>
            <person name="Aikawa S."/>
            <person name="Baramee S."/>
            <person name="Sermsathanaswadi J."/>
            <person name="Thianheng P."/>
            <person name="Tachaapaikoon C."/>
            <person name="Shikata A."/>
            <person name="Waeonukul R."/>
            <person name="Pason P."/>
            <person name="Ratanakhanokchai K."/>
            <person name="Kosugi A."/>
        </authorList>
    </citation>
    <scope>NUCLEOTIDE SEQUENCE [LARGE SCALE GENOMIC DNA]</scope>
    <source>
        <strain evidence="2 4">A7</strain>
    </source>
</reference>
<gene>
    <name evidence="2" type="ORF">B9R14_11685</name>
    <name evidence="1" type="ORF">HVS_07520</name>
</gene>
<proteinExistence type="predicted"/>
<accession>A0A2K9E207</accession>
<dbReference type="KEGG" id="hsc:HVS_07520"/>
<dbReference type="OrthoDB" id="2989236at2"/>
<dbReference type="Proteomes" id="UP000239720">
    <property type="component" value="Unassembled WGS sequence"/>
</dbReference>
<dbReference type="InterPro" id="IPR022477">
    <property type="entry name" value="Spore_YqfC"/>
</dbReference>
<dbReference type="NCBIfam" id="TIGR02856">
    <property type="entry name" value="spore_yqfC"/>
    <property type="match status" value="1"/>
</dbReference>
<dbReference type="InterPro" id="IPR022476">
    <property type="entry name" value="Spore_YabP/YqfC"/>
</dbReference>
<organism evidence="1 3">
    <name type="scientific">Acetivibrio saccincola</name>
    <dbReference type="NCBI Taxonomy" id="1677857"/>
    <lineage>
        <taxon>Bacteria</taxon>
        <taxon>Bacillati</taxon>
        <taxon>Bacillota</taxon>
        <taxon>Clostridia</taxon>
        <taxon>Eubacteriales</taxon>
        <taxon>Oscillospiraceae</taxon>
        <taxon>Acetivibrio</taxon>
    </lineage>
</organism>
<evidence type="ECO:0000313" key="3">
    <source>
        <dbReference type="Proteomes" id="UP000233534"/>
    </source>
</evidence>
<dbReference type="RefSeq" id="WP_101300748.1">
    <property type="nucleotide sequence ID" value="NZ_CP025197.1"/>
</dbReference>
<evidence type="ECO:0000313" key="2">
    <source>
        <dbReference type="EMBL" id="PQQ67346.1"/>
    </source>
</evidence>
<evidence type="ECO:0000313" key="4">
    <source>
        <dbReference type="Proteomes" id="UP000239720"/>
    </source>
</evidence>
<sequence>MPGKKKKERKAEKGKRSIKEKMSEFLELPKEIVLDISKITMYANNNMLIENYKGIIEYENDRLRINTKDGIIKVMGNKLFIKEITSEDLLIYGDITSIEFLK</sequence>
<dbReference type="Proteomes" id="UP000233534">
    <property type="component" value="Chromosome"/>
</dbReference>